<dbReference type="InterPro" id="IPR013471">
    <property type="entry name" value="RNase_Z/BN"/>
</dbReference>
<name>A0A9D7SYY4_9BACT</name>
<evidence type="ECO:0000313" key="10">
    <source>
        <dbReference type="Proteomes" id="UP000808337"/>
    </source>
</evidence>
<accession>A0A9D7SYY4</accession>
<feature type="binding site" evidence="8">
    <location>
        <position position="143"/>
    </location>
    <ligand>
        <name>Zn(2+)</name>
        <dbReference type="ChEBI" id="CHEBI:29105"/>
        <label>1</label>
        <note>catalytic</note>
    </ligand>
</feature>
<dbReference type="Gene3D" id="3.60.15.10">
    <property type="entry name" value="Ribonuclease Z/Hydroxyacylglutathione hydrolase-like"/>
    <property type="match status" value="1"/>
</dbReference>
<comment type="cofactor">
    <cofactor evidence="8">
        <name>Zn(2+)</name>
        <dbReference type="ChEBI" id="CHEBI:29105"/>
    </cofactor>
    <text evidence="8">Binds 2 Zn(2+) ions.</text>
</comment>
<keyword evidence="3 8" id="KW-0540">Nuclease</keyword>
<feature type="binding site" evidence="8">
    <location>
        <position position="63"/>
    </location>
    <ligand>
        <name>Zn(2+)</name>
        <dbReference type="ChEBI" id="CHEBI:29105"/>
        <label>1</label>
        <note>catalytic</note>
    </ligand>
</feature>
<feature type="binding site" evidence="8">
    <location>
        <position position="270"/>
    </location>
    <ligand>
        <name>Zn(2+)</name>
        <dbReference type="ChEBI" id="CHEBI:29105"/>
        <label>2</label>
        <note>catalytic</note>
    </ligand>
</feature>
<keyword evidence="7 8" id="KW-0862">Zinc</keyword>
<comment type="catalytic activity">
    <reaction evidence="8">
        <text>Endonucleolytic cleavage of RNA, removing extra 3' nucleotides from tRNA precursor, generating 3' termini of tRNAs. A 3'-hydroxy group is left at the tRNA terminus and a 5'-phosphoryl group is left at the trailer molecule.</text>
        <dbReference type="EC" id="3.1.26.11"/>
    </reaction>
</comment>
<evidence type="ECO:0000256" key="8">
    <source>
        <dbReference type="HAMAP-Rule" id="MF_01818"/>
    </source>
</evidence>
<dbReference type="EMBL" id="JADKGY010000029">
    <property type="protein sequence ID" value="MBK9984517.1"/>
    <property type="molecule type" value="Genomic_DNA"/>
</dbReference>
<dbReference type="GO" id="GO:0042781">
    <property type="term" value="F:3'-tRNA processing endoribonuclease activity"/>
    <property type="evidence" value="ECO:0007669"/>
    <property type="project" value="UniProtKB-UniRule"/>
</dbReference>
<comment type="caution">
    <text evidence="9">The sequence shown here is derived from an EMBL/GenBank/DDBJ whole genome shotgun (WGS) entry which is preliminary data.</text>
</comment>
<dbReference type="SUPFAM" id="SSF56281">
    <property type="entry name" value="Metallo-hydrolase/oxidoreductase"/>
    <property type="match status" value="1"/>
</dbReference>
<evidence type="ECO:0000256" key="3">
    <source>
        <dbReference type="ARBA" id="ARBA00022722"/>
    </source>
</evidence>
<evidence type="ECO:0000313" key="9">
    <source>
        <dbReference type="EMBL" id="MBK9984517.1"/>
    </source>
</evidence>
<feature type="binding site" evidence="8">
    <location>
        <position position="212"/>
    </location>
    <ligand>
        <name>Zn(2+)</name>
        <dbReference type="ChEBI" id="CHEBI:29105"/>
        <label>1</label>
        <note>catalytic</note>
    </ligand>
</feature>
<dbReference type="Proteomes" id="UP000808337">
    <property type="component" value="Unassembled WGS sequence"/>
</dbReference>
<proteinExistence type="inferred from homology"/>
<feature type="binding site" evidence="8">
    <location>
        <position position="68"/>
    </location>
    <ligand>
        <name>Zn(2+)</name>
        <dbReference type="ChEBI" id="CHEBI:29105"/>
        <label>2</label>
        <note>catalytic</note>
    </ligand>
</feature>
<dbReference type="Pfam" id="PF23023">
    <property type="entry name" value="Anti-Pycsar_Apyc1"/>
    <property type="match status" value="1"/>
</dbReference>
<evidence type="ECO:0000256" key="2">
    <source>
        <dbReference type="ARBA" id="ARBA00022694"/>
    </source>
</evidence>
<feature type="active site" description="Proton acceptor" evidence="8">
    <location>
        <position position="67"/>
    </location>
</feature>
<comment type="similarity">
    <text evidence="8">Belongs to the RNase Z family.</text>
</comment>
<dbReference type="CDD" id="cd07717">
    <property type="entry name" value="RNaseZ_ZiPD-like_MBL-fold"/>
    <property type="match status" value="1"/>
</dbReference>
<evidence type="ECO:0000256" key="7">
    <source>
        <dbReference type="ARBA" id="ARBA00022833"/>
    </source>
</evidence>
<organism evidence="9 10">
    <name type="scientific">Candidatus Opimibacter skivensis</name>
    <dbReference type="NCBI Taxonomy" id="2982028"/>
    <lineage>
        <taxon>Bacteria</taxon>
        <taxon>Pseudomonadati</taxon>
        <taxon>Bacteroidota</taxon>
        <taxon>Saprospiria</taxon>
        <taxon>Saprospirales</taxon>
        <taxon>Saprospiraceae</taxon>
        <taxon>Candidatus Opimibacter</taxon>
    </lineage>
</organism>
<reference evidence="9 10" key="1">
    <citation type="submission" date="2020-10" db="EMBL/GenBank/DDBJ databases">
        <title>Connecting structure to function with the recovery of over 1000 high-quality activated sludge metagenome-assembled genomes encoding full-length rRNA genes using long-read sequencing.</title>
        <authorList>
            <person name="Singleton C.M."/>
            <person name="Petriglieri F."/>
            <person name="Kristensen J.M."/>
            <person name="Kirkegaard R.H."/>
            <person name="Michaelsen T.Y."/>
            <person name="Andersen M.H."/>
            <person name="Karst S.M."/>
            <person name="Dueholm M.S."/>
            <person name="Nielsen P.H."/>
            <person name="Albertsen M."/>
        </authorList>
    </citation>
    <scope>NUCLEOTIDE SEQUENCE [LARGE SCALE GENOMIC DNA]</scope>
    <source>
        <strain evidence="9">Ribe_18-Q3-R11-54_MAXAC.273</strain>
    </source>
</reference>
<dbReference type="PANTHER" id="PTHR46018">
    <property type="entry name" value="ZINC PHOSPHODIESTERASE ELAC PROTEIN 1"/>
    <property type="match status" value="1"/>
</dbReference>
<evidence type="ECO:0000256" key="4">
    <source>
        <dbReference type="ARBA" id="ARBA00022723"/>
    </source>
</evidence>
<protein>
    <recommendedName>
        <fullName evidence="8">Ribonuclease Z</fullName>
        <shortName evidence="8">RNase Z</shortName>
        <ecNumber evidence="8">3.1.26.11</ecNumber>
    </recommendedName>
    <alternativeName>
        <fullName evidence="8">tRNA 3 endonuclease</fullName>
    </alternativeName>
    <alternativeName>
        <fullName evidence="8">tRNase Z</fullName>
    </alternativeName>
</protein>
<keyword evidence="6 8" id="KW-0378">Hydrolase</keyword>
<comment type="subunit">
    <text evidence="1 8">Homodimer.</text>
</comment>
<feature type="binding site" evidence="8">
    <location>
        <position position="65"/>
    </location>
    <ligand>
        <name>Zn(2+)</name>
        <dbReference type="ChEBI" id="CHEBI:29105"/>
        <label>1</label>
        <note>catalytic</note>
    </ligand>
</feature>
<dbReference type="AlphaFoldDB" id="A0A9D7SYY4"/>
<keyword evidence="4 8" id="KW-0479">Metal-binding</keyword>
<feature type="binding site" evidence="8">
    <location>
        <position position="212"/>
    </location>
    <ligand>
        <name>Zn(2+)</name>
        <dbReference type="ChEBI" id="CHEBI:29105"/>
        <label>2</label>
        <note>catalytic</note>
    </ligand>
</feature>
<evidence type="ECO:0000256" key="5">
    <source>
        <dbReference type="ARBA" id="ARBA00022759"/>
    </source>
</evidence>
<feature type="binding site" evidence="8">
    <location>
        <position position="67"/>
    </location>
    <ligand>
        <name>Zn(2+)</name>
        <dbReference type="ChEBI" id="CHEBI:29105"/>
        <label>2</label>
        <note>catalytic</note>
    </ligand>
</feature>
<dbReference type="HAMAP" id="MF_01818">
    <property type="entry name" value="RNase_Z_BN"/>
    <property type="match status" value="1"/>
</dbReference>
<comment type="function">
    <text evidence="8">Zinc phosphodiesterase, which displays some tRNA 3'-processing endonuclease activity. Probably involved in tRNA maturation, by removing a 3'-trailer from precursor tRNA.</text>
</comment>
<evidence type="ECO:0000256" key="6">
    <source>
        <dbReference type="ARBA" id="ARBA00022801"/>
    </source>
</evidence>
<gene>
    <name evidence="8" type="primary">rnz</name>
    <name evidence="9" type="ORF">IPP15_19490</name>
</gene>
<keyword evidence="5 8" id="KW-0255">Endonuclease</keyword>
<dbReference type="PANTHER" id="PTHR46018:SF2">
    <property type="entry name" value="ZINC PHOSPHODIESTERASE ELAC PROTEIN 1"/>
    <property type="match status" value="1"/>
</dbReference>
<dbReference type="NCBIfam" id="NF000801">
    <property type="entry name" value="PRK00055.1-3"/>
    <property type="match status" value="1"/>
</dbReference>
<dbReference type="EC" id="3.1.26.11" evidence="8"/>
<sequence length="310" mass="34921">MAEFAVTVIGSGSALPMNGRHPSAQVVQYDDLFCLIDCGEGTQTRLREYGIKPFKITIILISHLHGDHVFGLPGLLSSFSHLQRKEALTVFGPVGIKGLLDEIIRYTEMKINYPLHIVETNPTSLSKIWTKGNLDVFTFPLQHRISCNGYLLKERSSLYKLKKEVVESMRLTPDQIHQLQHGMDLEINGTTMPNHLMTYGEELLLSYAYCSDTQYSKMIIPWIKNVTMLYHETTFGNDLIDTAELTGHSTAGDAGLMAAEADVMCLLTGHYSSRYKDVGDLISEAREHFPHVLESIEGKKYSLRMLTQQH</sequence>
<dbReference type="InterPro" id="IPR036866">
    <property type="entry name" value="RibonucZ/Hydroxyglut_hydro"/>
</dbReference>
<evidence type="ECO:0000256" key="1">
    <source>
        <dbReference type="ARBA" id="ARBA00011738"/>
    </source>
</evidence>
<dbReference type="GO" id="GO:0008270">
    <property type="term" value="F:zinc ion binding"/>
    <property type="evidence" value="ECO:0007669"/>
    <property type="project" value="UniProtKB-UniRule"/>
</dbReference>
<keyword evidence="2 8" id="KW-0819">tRNA processing</keyword>